<gene>
    <name evidence="3" type="ORF">J2S55_009439</name>
</gene>
<keyword evidence="4" id="KW-1185">Reference proteome</keyword>
<dbReference type="InterPro" id="IPR013022">
    <property type="entry name" value="Xyl_isomerase-like_TIM-brl"/>
</dbReference>
<dbReference type="EMBL" id="JAUSRB010000002">
    <property type="protein sequence ID" value="MDP9870173.1"/>
    <property type="molecule type" value="Genomic_DNA"/>
</dbReference>
<keyword evidence="3" id="KW-0413">Isomerase</keyword>
<dbReference type="Proteomes" id="UP001230426">
    <property type="component" value="Unassembled WGS sequence"/>
</dbReference>
<dbReference type="Pfam" id="PF01261">
    <property type="entry name" value="AP_endonuc_2"/>
    <property type="match status" value="1"/>
</dbReference>
<dbReference type="RefSeq" id="WP_306875081.1">
    <property type="nucleotide sequence ID" value="NZ_JAUSRB010000002.1"/>
</dbReference>
<dbReference type="SUPFAM" id="SSF51658">
    <property type="entry name" value="Xylose isomerase-like"/>
    <property type="match status" value="1"/>
</dbReference>
<evidence type="ECO:0000256" key="1">
    <source>
        <dbReference type="SAM" id="MobiDB-lite"/>
    </source>
</evidence>
<sequence length="301" mass="31591">MSAALRFGYGTNGFANHRLADACEVIADLGYTGVALTLDHGHLDPYAGGLARRVAALADRLRGLGLAVVIETGARYLLDPRRKHAPTLLHDERRTRLDFLRRAIAIGADLGAEAVSFWAGVRPAGVAEGVAWERLVDGCAQLVGPAEAAGLPLGFEPEPGMLVETVAGWRRLRAALGAPAVFGLTLDIGHCRCVEPEPVPACVRAVADHLVNVQIDDMRRGVHEHLEFGEGEIDFPPVLRALGEIGYRGLVAVELPRHSHAAPAVAARSIDFLRAAGAQGAGDRTTGGGAAARTAAGGEEP</sequence>
<evidence type="ECO:0000313" key="4">
    <source>
        <dbReference type="Proteomes" id="UP001230426"/>
    </source>
</evidence>
<dbReference type="GO" id="GO:0016853">
    <property type="term" value="F:isomerase activity"/>
    <property type="evidence" value="ECO:0007669"/>
    <property type="project" value="UniProtKB-KW"/>
</dbReference>
<dbReference type="PANTHER" id="PTHR12110">
    <property type="entry name" value="HYDROXYPYRUVATE ISOMERASE"/>
    <property type="match status" value="1"/>
</dbReference>
<protein>
    <submittedName>
        <fullName evidence="3">Sugar phosphate isomerase/epimerase</fullName>
    </submittedName>
</protein>
<accession>A0ABT9RM78</accession>
<evidence type="ECO:0000259" key="2">
    <source>
        <dbReference type="Pfam" id="PF01261"/>
    </source>
</evidence>
<feature type="compositionally biased region" description="Low complexity" evidence="1">
    <location>
        <begin position="291"/>
        <end position="301"/>
    </location>
</feature>
<reference evidence="3 4" key="1">
    <citation type="submission" date="2023-07" db="EMBL/GenBank/DDBJ databases">
        <title>Sequencing the genomes of 1000 actinobacteria strains.</title>
        <authorList>
            <person name="Klenk H.-P."/>
        </authorList>
    </citation>
    <scope>NUCLEOTIDE SEQUENCE [LARGE SCALE GENOMIC DNA]</scope>
    <source>
        <strain evidence="3 4">DSM 44109</strain>
    </source>
</reference>
<evidence type="ECO:0000313" key="3">
    <source>
        <dbReference type="EMBL" id="MDP9870173.1"/>
    </source>
</evidence>
<feature type="domain" description="Xylose isomerase-like TIM barrel" evidence="2">
    <location>
        <begin position="24"/>
        <end position="275"/>
    </location>
</feature>
<organism evidence="3 4">
    <name type="scientific">Streptosporangium brasiliense</name>
    <dbReference type="NCBI Taxonomy" id="47480"/>
    <lineage>
        <taxon>Bacteria</taxon>
        <taxon>Bacillati</taxon>
        <taxon>Actinomycetota</taxon>
        <taxon>Actinomycetes</taxon>
        <taxon>Streptosporangiales</taxon>
        <taxon>Streptosporangiaceae</taxon>
        <taxon>Streptosporangium</taxon>
    </lineage>
</organism>
<dbReference type="InterPro" id="IPR036237">
    <property type="entry name" value="Xyl_isomerase-like_sf"/>
</dbReference>
<feature type="region of interest" description="Disordered" evidence="1">
    <location>
        <begin position="279"/>
        <end position="301"/>
    </location>
</feature>
<dbReference type="Gene3D" id="3.20.20.150">
    <property type="entry name" value="Divalent-metal-dependent TIM barrel enzymes"/>
    <property type="match status" value="1"/>
</dbReference>
<comment type="caution">
    <text evidence="3">The sequence shown here is derived from an EMBL/GenBank/DDBJ whole genome shotgun (WGS) entry which is preliminary data.</text>
</comment>
<name>A0ABT9RM78_9ACTN</name>
<proteinExistence type="predicted"/>
<dbReference type="InterPro" id="IPR050312">
    <property type="entry name" value="IolE/XylAMocC-like"/>
</dbReference>
<dbReference type="PANTHER" id="PTHR12110:SF52">
    <property type="entry name" value="XYLOSE ISOMERASE"/>
    <property type="match status" value="1"/>
</dbReference>